<dbReference type="GO" id="GO:0001594">
    <property type="term" value="F:trace-amine receptor activity"/>
    <property type="evidence" value="ECO:0007669"/>
    <property type="project" value="TreeGrafter"/>
</dbReference>
<keyword evidence="5 9" id="KW-0297">G-protein coupled receptor</keyword>
<dbReference type="AlphaFoldDB" id="A0A4U5U1C2"/>
<keyword evidence="3 9" id="KW-0812">Transmembrane</keyword>
<proteinExistence type="inferred from homology"/>
<dbReference type="PROSITE" id="PS50262">
    <property type="entry name" value="G_PROTEIN_RECEP_F1_2"/>
    <property type="match status" value="1"/>
</dbReference>
<dbReference type="Pfam" id="PF00001">
    <property type="entry name" value="7tm_1"/>
    <property type="match status" value="1"/>
</dbReference>
<keyword evidence="2" id="KW-1003">Cell membrane</keyword>
<dbReference type="PRINTS" id="PR00237">
    <property type="entry name" value="GPCRRHODOPSN"/>
</dbReference>
<evidence type="ECO:0000256" key="9">
    <source>
        <dbReference type="RuleBase" id="RU000688"/>
    </source>
</evidence>
<dbReference type="PANTHER" id="PTHR24249">
    <property type="entry name" value="HISTAMINE RECEPTOR-RELATED G-PROTEIN COUPLED RECEPTOR"/>
    <property type="match status" value="1"/>
</dbReference>
<feature type="transmembrane region" description="Helical" evidence="11">
    <location>
        <begin position="229"/>
        <end position="252"/>
    </location>
</feature>
<dbReference type="STRING" id="240159.A0A4U5U1C2"/>
<feature type="transmembrane region" description="Helical" evidence="11">
    <location>
        <begin position="181"/>
        <end position="199"/>
    </location>
</feature>
<dbReference type="PANTHER" id="PTHR24249:SF381">
    <property type="entry name" value="TRACE AMINE ASSOCIATED RECEPTOR 19P-RELATED"/>
    <property type="match status" value="1"/>
</dbReference>
<dbReference type="CDD" id="cd15055">
    <property type="entry name" value="7tmA_TAARs"/>
    <property type="match status" value="1"/>
</dbReference>
<keyword evidence="4 11" id="KW-1133">Transmembrane helix</keyword>
<evidence type="ECO:0000256" key="2">
    <source>
        <dbReference type="ARBA" id="ARBA00022475"/>
    </source>
</evidence>
<keyword evidence="7 9" id="KW-0675">Receptor</keyword>
<dbReference type="InterPro" id="IPR000276">
    <property type="entry name" value="GPCR_Rhodpsn"/>
</dbReference>
<evidence type="ECO:0000256" key="3">
    <source>
        <dbReference type="ARBA" id="ARBA00022692"/>
    </source>
</evidence>
<comment type="similarity">
    <text evidence="9">Belongs to the G-protein coupled receptor 1 family.</text>
</comment>
<keyword evidence="8 9" id="KW-0807">Transducer</keyword>
<feature type="transmembrane region" description="Helical" evidence="11">
    <location>
        <begin position="318"/>
        <end position="337"/>
    </location>
</feature>
<dbReference type="Proteomes" id="UP000298787">
    <property type="component" value="Chromosome 2"/>
</dbReference>
<organism evidence="13 14">
    <name type="scientific">Collichthys lucidus</name>
    <name type="common">Big head croaker</name>
    <name type="synonym">Sciaena lucida</name>
    <dbReference type="NCBI Taxonomy" id="240159"/>
    <lineage>
        <taxon>Eukaryota</taxon>
        <taxon>Metazoa</taxon>
        <taxon>Chordata</taxon>
        <taxon>Craniata</taxon>
        <taxon>Vertebrata</taxon>
        <taxon>Euteleostomi</taxon>
        <taxon>Actinopterygii</taxon>
        <taxon>Neopterygii</taxon>
        <taxon>Teleostei</taxon>
        <taxon>Neoteleostei</taxon>
        <taxon>Acanthomorphata</taxon>
        <taxon>Eupercaria</taxon>
        <taxon>Sciaenidae</taxon>
        <taxon>Collichthys</taxon>
    </lineage>
</organism>
<evidence type="ECO:0000256" key="4">
    <source>
        <dbReference type="ARBA" id="ARBA00022989"/>
    </source>
</evidence>
<feature type="region of interest" description="Disordered" evidence="10">
    <location>
        <begin position="24"/>
        <end position="58"/>
    </location>
</feature>
<feature type="transmembrane region" description="Helical" evidence="11">
    <location>
        <begin position="286"/>
        <end position="306"/>
    </location>
</feature>
<name>A0A4U5U1C2_COLLU</name>
<comment type="subcellular location">
    <subcellularLocation>
        <location evidence="1">Cell membrane</location>
        <topology evidence="1">Multi-pass membrane protein</topology>
    </subcellularLocation>
</comment>
<feature type="transmembrane region" description="Helical" evidence="11">
    <location>
        <begin position="139"/>
        <end position="160"/>
    </location>
</feature>
<accession>A0A4U5U1C2</accession>
<evidence type="ECO:0000313" key="13">
    <source>
        <dbReference type="EMBL" id="TKS67833.1"/>
    </source>
</evidence>
<evidence type="ECO:0000313" key="14">
    <source>
        <dbReference type="Proteomes" id="UP000298787"/>
    </source>
</evidence>
<evidence type="ECO:0000256" key="6">
    <source>
        <dbReference type="ARBA" id="ARBA00023136"/>
    </source>
</evidence>
<evidence type="ECO:0000259" key="12">
    <source>
        <dbReference type="PROSITE" id="PS50262"/>
    </source>
</evidence>
<dbReference type="EMBL" id="CM014079">
    <property type="protein sequence ID" value="TKS67833.1"/>
    <property type="molecule type" value="Genomic_DNA"/>
</dbReference>
<evidence type="ECO:0000256" key="11">
    <source>
        <dbReference type="SAM" id="Phobius"/>
    </source>
</evidence>
<keyword evidence="14" id="KW-1185">Reference proteome</keyword>
<dbReference type="InterPro" id="IPR050569">
    <property type="entry name" value="TAAR"/>
</dbReference>
<dbReference type="InterPro" id="IPR017452">
    <property type="entry name" value="GPCR_Rhodpsn_7TM"/>
</dbReference>
<dbReference type="Gene3D" id="1.20.1070.10">
    <property type="entry name" value="Rhodopsin 7-helix transmembrane proteins"/>
    <property type="match status" value="1"/>
</dbReference>
<dbReference type="PROSITE" id="PS00237">
    <property type="entry name" value="G_PROTEIN_RECEP_F1_1"/>
    <property type="match status" value="1"/>
</dbReference>
<gene>
    <name evidence="13" type="ORF">D9C73_000843</name>
</gene>
<evidence type="ECO:0000256" key="7">
    <source>
        <dbReference type="ARBA" id="ARBA00023170"/>
    </source>
</evidence>
<evidence type="ECO:0000256" key="10">
    <source>
        <dbReference type="SAM" id="MobiDB-lite"/>
    </source>
</evidence>
<protein>
    <submittedName>
        <fullName evidence="13">Trace amine-associated receptor 6</fullName>
    </submittedName>
</protein>
<evidence type="ECO:0000256" key="8">
    <source>
        <dbReference type="ARBA" id="ARBA00023224"/>
    </source>
</evidence>
<reference evidence="13 14" key="1">
    <citation type="submission" date="2019-01" db="EMBL/GenBank/DDBJ databases">
        <title>Genome Assembly of Collichthys lucidus.</title>
        <authorList>
            <person name="Cai M."/>
            <person name="Xiao S."/>
        </authorList>
    </citation>
    <scope>NUCLEOTIDE SEQUENCE [LARGE SCALE GENOMIC DNA]</scope>
    <source>
        <strain evidence="13">JT15FE1705JMU</strain>
        <tissue evidence="13">Muscle</tissue>
    </source>
</reference>
<feature type="domain" description="G-protein coupled receptors family 1 profile" evidence="12">
    <location>
        <begin position="69"/>
        <end position="334"/>
    </location>
</feature>
<feature type="transmembrane region" description="Helical" evidence="11">
    <location>
        <begin position="103"/>
        <end position="127"/>
    </location>
</feature>
<sequence length="364" mass="40806">MSDASTVQELQKQVADLKSQLTSLMKKKKTASPKQETMKVTEKQKPDRATTETNIPSHRDTNISIGMIDNLVKVSIVPFTELLKSTDRLGSHEKSQLHTPTNFILLSLAFSDFFVGFLMAFQIVAGSGCWSLGDILCPLYLFLAYIITSASIGTMVLISIDRYVAICHPLHYSTQITQKRVQVCICLCWICSVIFQGILQNHTMKLQDTNPCSRECMIVVDYDSVLADLIFSFIVPITIIVLLYMRVFVVAVSQAHAMRSHIATVTFQKTGKVMAKKSELKAARTLGVVIVVFLLCFCPYYCAALVDENFHNVSSADIVIFLVFFNSCLNPLIYALFYPWLRKSIKIIVTLKILQPDSCDANML</sequence>
<evidence type="ECO:0000256" key="1">
    <source>
        <dbReference type="ARBA" id="ARBA00004651"/>
    </source>
</evidence>
<evidence type="ECO:0000256" key="5">
    <source>
        <dbReference type="ARBA" id="ARBA00023040"/>
    </source>
</evidence>
<feature type="compositionally biased region" description="Basic and acidic residues" evidence="10">
    <location>
        <begin position="36"/>
        <end position="50"/>
    </location>
</feature>
<dbReference type="GO" id="GO:0005886">
    <property type="term" value="C:plasma membrane"/>
    <property type="evidence" value="ECO:0007669"/>
    <property type="project" value="UniProtKB-SubCell"/>
</dbReference>
<dbReference type="SUPFAM" id="SSF81321">
    <property type="entry name" value="Family A G protein-coupled receptor-like"/>
    <property type="match status" value="1"/>
</dbReference>
<keyword evidence="6 11" id="KW-0472">Membrane</keyword>